<evidence type="ECO:0000313" key="4">
    <source>
        <dbReference type="EMBL" id="EAK0334972.1"/>
    </source>
</evidence>
<evidence type="ECO:0000313" key="5">
    <source>
        <dbReference type="EMBL" id="EAK0394765.1"/>
    </source>
</evidence>
<dbReference type="InterPro" id="IPR003675">
    <property type="entry name" value="Rce1/LyrA-like_dom"/>
</dbReference>
<dbReference type="GO" id="GO:0006508">
    <property type="term" value="P:proteolysis"/>
    <property type="evidence" value="ECO:0007669"/>
    <property type="project" value="UniProtKB-KW"/>
</dbReference>
<proteinExistence type="predicted"/>
<dbReference type="EMBL" id="AALKFF010000003">
    <property type="protein sequence ID" value="EDA4791756.1"/>
    <property type="molecule type" value="Genomic_DNA"/>
</dbReference>
<sequence>MSMVTYAFLALALVLLSFNKIKTAYLFFIISVFFAYYFKIINITFIVINIIAFGLALYYRYKKSLILELILFVFCIGLFLHFIPGINNIKVLDKVYASENSAPFTLYFNFDKPIGVFILFLLLPMLFTNENYTKVSLLKWILLILSPLFLLSIPWYFNVLKFEFSLPWWLPYFLFSNVLLVALVEEVYFRGYLQQRLSQILNPNLALLIASIAFGLIHYRSGILMIIFASLAGIIYGLAYKYNKSLWISVLFHCGLNLIHLIFFTYPFYLKS</sequence>
<feature type="transmembrane region" description="Helical" evidence="1">
    <location>
        <begin position="246"/>
        <end position="269"/>
    </location>
</feature>
<name>A0A5T0L5X1_CAMJU</name>
<reference evidence="7" key="2">
    <citation type="submission" date="2019-10" db="EMBL/GenBank/DDBJ databases">
        <authorList>
            <person name="Ashton P.M."/>
            <person name="Dallman T."/>
            <person name="Nair S."/>
            <person name="De Pinna E."/>
            <person name="Peters T."/>
            <person name="Grant K."/>
        </authorList>
    </citation>
    <scope>NUCLEOTIDE SEQUENCE</scope>
    <source>
        <strain evidence="7">810237</strain>
    </source>
</reference>
<organism evidence="3">
    <name type="scientific">Campylobacter jejuni</name>
    <dbReference type="NCBI Taxonomy" id="197"/>
    <lineage>
        <taxon>Bacteria</taxon>
        <taxon>Pseudomonadati</taxon>
        <taxon>Campylobacterota</taxon>
        <taxon>Epsilonproteobacteria</taxon>
        <taxon>Campylobacterales</taxon>
        <taxon>Campylobacteraceae</taxon>
        <taxon>Campylobacter</taxon>
    </lineage>
</organism>
<comment type="caution">
    <text evidence="3">The sequence shown here is derived from an EMBL/GenBank/DDBJ whole genome shotgun (WGS) entry which is preliminary data.</text>
</comment>
<dbReference type="EMBL" id="AACCVU010000028">
    <property type="protein sequence ID" value="EAK0395630.1"/>
    <property type="molecule type" value="Genomic_DNA"/>
</dbReference>
<keyword evidence="1" id="KW-1133">Transmembrane helix</keyword>
<dbReference type="EMBL" id="AALKFF010000037">
    <property type="protein sequence ID" value="EDA4792963.1"/>
    <property type="molecule type" value="Genomic_DNA"/>
</dbReference>
<accession>A0A5T0L5X1</accession>
<feature type="transmembrane region" description="Helical" evidence="1">
    <location>
        <begin position="223"/>
        <end position="239"/>
    </location>
</feature>
<keyword evidence="3" id="KW-0482">Metalloprotease</keyword>
<evidence type="ECO:0000313" key="7">
    <source>
        <dbReference type="EMBL" id="EDA4791756.1"/>
    </source>
</evidence>
<feature type="transmembrane region" description="Helical" evidence="1">
    <location>
        <begin position="200"/>
        <end position="217"/>
    </location>
</feature>
<feature type="transmembrane region" description="Helical" evidence="1">
    <location>
        <begin position="106"/>
        <end position="128"/>
    </location>
</feature>
<keyword evidence="3" id="KW-0378">Hydrolase</keyword>
<feature type="transmembrane region" description="Helical" evidence="1">
    <location>
        <begin position="65"/>
        <end position="86"/>
    </location>
</feature>
<gene>
    <name evidence="7" type="ORF">F9U35_02060</name>
    <name evidence="8" type="ORF">F9U35_08405</name>
    <name evidence="3" type="ORF">YO11_04265</name>
    <name evidence="4" type="ORF">YO11_08670</name>
    <name evidence="5" type="ORF">YP41_04275</name>
    <name evidence="6" type="ORF">YP41_08820</name>
</gene>
<feature type="transmembrane region" description="Helical" evidence="1">
    <location>
        <begin position="33"/>
        <end position="58"/>
    </location>
</feature>
<evidence type="ECO:0000313" key="3">
    <source>
        <dbReference type="EMBL" id="EAK0334135.1"/>
    </source>
</evidence>
<protein>
    <submittedName>
        <fullName evidence="3">CPBP family intramembrane metalloprotease</fullName>
    </submittedName>
</protein>
<evidence type="ECO:0000259" key="2">
    <source>
        <dbReference type="Pfam" id="PF02517"/>
    </source>
</evidence>
<dbReference type="GO" id="GO:0008237">
    <property type="term" value="F:metallopeptidase activity"/>
    <property type="evidence" value="ECO:0007669"/>
    <property type="project" value="UniProtKB-KW"/>
</dbReference>
<feature type="transmembrane region" description="Helical" evidence="1">
    <location>
        <begin position="140"/>
        <end position="157"/>
    </location>
</feature>
<evidence type="ECO:0000313" key="8">
    <source>
        <dbReference type="EMBL" id="EDA4792963.1"/>
    </source>
</evidence>
<keyword evidence="1" id="KW-0812">Transmembrane</keyword>
<reference evidence="3" key="1">
    <citation type="submission" date="2018-05" db="EMBL/GenBank/DDBJ databases">
        <authorList>
            <consortium name="PulseNet: The National Subtyping Network for Foodborne Disease Surveillance"/>
            <person name="Tarr C.L."/>
            <person name="Trees E."/>
            <person name="Katz L.S."/>
            <person name="Carleton-Romer H.A."/>
            <person name="Stroika S."/>
            <person name="Kucerova Z."/>
            <person name="Roache K.F."/>
            <person name="Sabol A.L."/>
            <person name="Besser J."/>
            <person name="Gerner-Smidt P."/>
        </authorList>
    </citation>
    <scope>NUCLEOTIDE SEQUENCE</scope>
    <source>
        <strain evidence="3">2009D7493</strain>
        <strain evidence="5">2009D7494</strain>
    </source>
</reference>
<dbReference type="AlphaFoldDB" id="A0A5T0L5X1"/>
<dbReference type="Pfam" id="PF02517">
    <property type="entry name" value="Rce1-like"/>
    <property type="match status" value="1"/>
</dbReference>
<feature type="transmembrane region" description="Helical" evidence="1">
    <location>
        <begin position="169"/>
        <end position="188"/>
    </location>
</feature>
<keyword evidence="3" id="KW-0645">Protease</keyword>
<dbReference type="EMBL" id="AACCUL010000005">
    <property type="protein sequence ID" value="EAK0334135.1"/>
    <property type="molecule type" value="Genomic_DNA"/>
</dbReference>
<evidence type="ECO:0000313" key="6">
    <source>
        <dbReference type="EMBL" id="EAK0395630.1"/>
    </source>
</evidence>
<dbReference type="RefSeq" id="WP_014516933.1">
    <property type="nucleotide sequence ID" value="NZ_CAJGYE010000004.1"/>
</dbReference>
<evidence type="ECO:0000256" key="1">
    <source>
        <dbReference type="SAM" id="Phobius"/>
    </source>
</evidence>
<keyword evidence="1" id="KW-0472">Membrane</keyword>
<dbReference type="EMBL" id="AACCVU010000005">
    <property type="protein sequence ID" value="EAK0394765.1"/>
    <property type="molecule type" value="Genomic_DNA"/>
</dbReference>
<dbReference type="GO" id="GO:0004175">
    <property type="term" value="F:endopeptidase activity"/>
    <property type="evidence" value="ECO:0007669"/>
    <property type="project" value="UniProtKB-ARBA"/>
</dbReference>
<feature type="domain" description="CAAX prenyl protease 2/Lysostaphin resistance protein A-like" evidence="2">
    <location>
        <begin position="167"/>
        <end position="259"/>
    </location>
</feature>
<dbReference type="EMBL" id="AACCUL010000028">
    <property type="protein sequence ID" value="EAK0334972.1"/>
    <property type="molecule type" value="Genomic_DNA"/>
</dbReference>
<dbReference type="GO" id="GO:0080120">
    <property type="term" value="P:CAAX-box protein maturation"/>
    <property type="evidence" value="ECO:0007669"/>
    <property type="project" value="UniProtKB-ARBA"/>
</dbReference>